<name>A0A934RXN9_9BACT</name>
<dbReference type="RefSeq" id="WP_200354481.1">
    <property type="nucleotide sequence ID" value="NZ_JAENIL010000007.1"/>
</dbReference>
<evidence type="ECO:0000313" key="2">
    <source>
        <dbReference type="EMBL" id="MBK1876267.1"/>
    </source>
</evidence>
<dbReference type="Proteomes" id="UP000617628">
    <property type="component" value="Unassembled WGS sequence"/>
</dbReference>
<keyword evidence="1" id="KW-0732">Signal</keyword>
<proteinExistence type="predicted"/>
<dbReference type="InterPro" id="IPR013783">
    <property type="entry name" value="Ig-like_fold"/>
</dbReference>
<accession>A0A934RXN9</accession>
<comment type="caution">
    <text evidence="2">The sequence shown here is derived from an EMBL/GenBank/DDBJ whole genome shotgun (WGS) entry which is preliminary data.</text>
</comment>
<dbReference type="Gene3D" id="2.60.40.10">
    <property type="entry name" value="Immunoglobulins"/>
    <property type="match status" value="1"/>
</dbReference>
<protein>
    <recommendedName>
        <fullName evidence="4">Cadherin domain-containing protein</fullName>
    </recommendedName>
</protein>
<feature type="chain" id="PRO_5037104664" description="Cadherin domain-containing protein" evidence="1">
    <location>
        <begin position="22"/>
        <end position="4857"/>
    </location>
</feature>
<dbReference type="EMBL" id="JAENIL010000007">
    <property type="protein sequence ID" value="MBK1876267.1"/>
    <property type="molecule type" value="Genomic_DNA"/>
</dbReference>
<keyword evidence="3" id="KW-1185">Reference proteome</keyword>
<evidence type="ECO:0008006" key="4">
    <source>
        <dbReference type="Google" id="ProtNLM"/>
    </source>
</evidence>
<feature type="signal peptide" evidence="1">
    <location>
        <begin position="1"/>
        <end position="21"/>
    </location>
</feature>
<reference evidence="2" key="1">
    <citation type="submission" date="2021-01" db="EMBL/GenBank/DDBJ databases">
        <title>Modified the classification status of verrucomicrobia.</title>
        <authorList>
            <person name="Feng X."/>
        </authorList>
    </citation>
    <scope>NUCLEOTIDE SEQUENCE</scope>
    <source>
        <strain evidence="2">KCTC 13126</strain>
    </source>
</reference>
<organism evidence="2 3">
    <name type="scientific">Pelagicoccus mobilis</name>
    <dbReference type="NCBI Taxonomy" id="415221"/>
    <lineage>
        <taxon>Bacteria</taxon>
        <taxon>Pseudomonadati</taxon>
        <taxon>Verrucomicrobiota</taxon>
        <taxon>Opitutia</taxon>
        <taxon>Puniceicoccales</taxon>
        <taxon>Pelagicoccaceae</taxon>
        <taxon>Pelagicoccus</taxon>
    </lineage>
</organism>
<evidence type="ECO:0000256" key="1">
    <source>
        <dbReference type="SAM" id="SignalP"/>
    </source>
</evidence>
<gene>
    <name evidence="2" type="ORF">JIN87_05270</name>
</gene>
<sequence length="4857" mass="524630">MSRALLSSLAAASLAVSAATAATLEYFWNTDPGLGNGIQIDIDDPVDGLVLDELNLFSPFTPGNHELFIRIAYQADQWGPTYSAANYQIRNDYDVTQLASTHYQIKNAAGDIVHTSEALPLTPFGNSVLANVDIDTSQLFLAAGEYVLEVIATNQSGITTTRRHHFVLTPSPNQPPVLKFLTAPELAAIDENETDSAGTLVSDLVAQLDSKQATDPNSDALSLALTNLDFTNGDWQYLIQGETTWINVDPPKKGTAFTLLPSDRIRFIPDADFSKNIPQAFRFLLWDQFAGPTHGTLEIASNEAKNTLSQYSGYASLEITPAPDAPVATEKTNFLAPSNGATVRLDLTKIFKSPTGSPLTYKLDKVEKPELFDKYSIDQKAAELVLFPKSGKSGSSGFDLSATDKDNNKASANLSIEVVSKNLAPTFKSIPSISLDKSTLSRSIKLAEFVSNPESPDEAVTYSISRPTTSLLSKVTLDPATGELSIEAADAKLGTTTLSLSVTDEAGNRVSQQLRVTVSTNPAPILTDPSFHKSLELELKQATPQIGKASPVEFSFRGDLGATYQLQKSTNLRDWKGQESITISDTAIKGALAGQLEPGDASAFWRIIKTAEGVPLAISEIIATYESGSDVDGILLQIENTSREQLANVVFYDGTILLGNATDLGDGRWAFTVQTDPSNPRTTELFAIAHSTEDHQTVSSTTRLLLADPAQFVALNENGDPDYGALISLNEDGSLPAFRYFPQGSSPTDPLLWLNFPSGTRLEQIAGRKQLSFESGQLILGSAPDEPFAIPTGILPTDDFQFDHLAPLLGNIVSDGLPLLLWQTQSLLWTGGPLPSSSASTSSSTPPQFTLLTTTPVPALQAPAAPPPPPPSGRATLLQQTWHGEFTLPGAKAKLTATPNNPLWLSLYPNGSFLLKGAVQVELESGAKFKGSLHFAHPRYTIKIGAESVEIPALGSLVDILPDNPDSCLPNTDTPNAEELGQLQACFDSYRLAYRGFATAADKNVFEEDPADGFFAINANLTTSAIDAWAHGLAALLENNINSPLEAVTGQRLSELFGTETKSAIATGDPLYIAEMLEALTRIQKSIAEAPDLISSNDAEKLEQQVESLRTTFLKQIVNPSLSLSYEQFSRIVHAFVEIERLRSATGFNGYESCMAELSILVQTYSDRYELELGLKVAAPDPNDASQTVIRPWQGGDPTPAYKLMNRFELLFMVNRGMDIEASKSALGAASDSCLAEAAGMLDLVADKVEEDLAVAEATRSRHAIILALRDMLDIEAARAQAGLAAGTTLAEIVEAFDDYPEPPAGQNFREFLKEARFIVHVLDQLKTEELAVEYGEKHYNRFANTLDTLFETFPHYPAESRDYHAIETAAILELCLLRDRLYRSGNYGSENPNDQWTAGTNTRLSRIIAHLAEISGAVEGSERKPVWQAMDVAANYIFEEAELISEEYKKELDETSRTDLNARRFQLLSHSASLLSHYRFATVASWNEEAASLGTHESLTDMLLPGDIQLQKLAGAATFDVRTGFFSGAFSGEVQLPKFNTTLIVPNGSFDTLGNLAFSVYGETSFPGSLEGEFEDSVRFSVQESRPMSFELNSNGEFAIGGSARLDLPNGMFFEAYLDIDDPEYLFGAEAGGVKFALTNAVRFSLPAFDPIKFDTATENSQALYQYFSALNKSFTPFVKRAAELPEPNFTDIGKPPYFATPEINIKFDTLNAWAGLFTEELGDAVNLGLNDAATATQAHLIPFLINILIELRAAKSSVDGTVAQIQYFQRLNELANPVKKALDNSALASATGLEGSETLSEISDELDESRKLAAEQIENLDVSSNSLPIVLALGESALDLEANYQGLGGDDDSTLADLGASLDEKFEDVETQLLERYGISPSTLKIVDRNKYSKLSRGEFKYLVETLLRMRATASSLGVDNLDMSILESLYWIRYEELVREDDETTPANQRRNETPEQRLKRKLEAMYVFEKLDSIAEPSAEDYAPISSIVEDYQDDLRLQRPELTDAQIQLESGKALARVSQAVRDQEEAAKAEHRHLRVAEASSIRAAKSAVEKREERNPLYKLFNVLVTFAQNSGNTAANQAAFTSLDAYLKRQIEIISESELETQDIANVANSTADALDMLIFAIEFVGVPLEGFTPSFDADVVKPKLDAIQGKFNLWVEGSQAFWLAQQHLDTVTAAYNNYKDELKPIAADALLSSAVDGLYLIYDVLNLIGAQFDAFELKDYVVSLPGDITLERIFGELAFNRETEIWQVKLGGRVSFPEIKDKNGNPAYFEVVDSTFHRTEGFSLQLKALTPVATQMGGEDVELIIDGGFNLSGSWSGRINSTKFDAEIQRDTNGTIETYAAEILYAYDPDLQEHKFGIGLEFTDDIMFGNDVVVFTGEISADVTAQENENGSNFTSATYHAGAKVGILNKNTEFPENYDPEPEDFKLLFTGGVVLGTKANGDVLIALREGNLELPEGFQSQACGEDIEGAVDPDAPRASISIANLEFNWLNADQAVQLAGSLALSDIRFGIEEYEAVWVDVCSMSLDFAYDSGEKRSSASFSDVNAVINIPLPDEKYARAELDNGNWTLGGYPAFELSLVEDLELFGNAPFSLTLLGQNDEGEPKTSLTFEDRILTLTGFAKGRVEGMFQNAAGDPVDLVGGNAAILQIQLPENGSSPSFDDFAFELDAIEISANSESELYLGEAGEGLFVINPRFRLENPLGIFAAEFGLDFDFGVGVALSEDGENTGETVALSTSGSRIVFSQEEGSPFFFPGKTCYTYGTADGDEAEGEKLLGEGEDDLPLTVSELCLDFRSPSSDSGYFSLFPPDGQSYAVFDANNIGIILSADLDIADIITGSVDDLELRMVDGKPSANVNGLGFGVNLTDTIGFPATGTVYIGGLQHFPQIFLSGKITINIKGNAVDGIGVFDSSGLRGVCFGLAGSEVNIPLPYGFTLNGGQGGIAFGNNISDPCSFKRHFPINPNTGAPLSGSTAPDLPLPDLTECSLITWEQLVQLRDDLQDTSEVTAAAELAVKRYRLERILVLEFNMSSTDAAAALEGLDSSEIDTLLADLRADVAEAESEEGSVENFTLCPDPSNCPPPALGIAAQPHPEAFVSGSEYEGRAIFKFTSIDEATLNAFGITPESVASIVGTGTVDQIAANIAHKIVSGVGGIIPRLPDDFPDQIVADAINDGIEQTLRDIELGFANTVLCAINALDAPENAGEVYVAIAEAAYAGIPYQDMVIKVSGEFSYIGVSSFASVTGGMITSTSGTEGLVGDIKLFGVPVGGAELYLNKFDAYGNIAAPNLCGKINAKIGPLELGSAALLFDCPGCVEKSFRAVENAVDSLSSQYVYDIMRKLERDYPDLSPNLNYSPLEHFNQLDSDDKRQAFLGNLISFPPTDAFGNYSEAYIVFLSETANAIIPRLSTCGAVQPKLFGFPLTGGNDAFSFKAYAGPKSPDPNAVLEGVTLIESFSFSPSQILLRTLTGDAGGAGGLLFPAFDQATANLRFELPDPGTIVRDQLTKDPVNFANERMSDLISNAVTTFEYELAPFGLQMGRAGGRILMPSFDRHPRSGKSIFTQSTRLGPVPSYDDQLETRGLPSRLELLLASLGGNAGSDAPNHLADPFWSGHGSEAFDLLFAGSQYEGSFHERTNLTDDFFPHGGLLGAGSLSFPRILTRGLPPEAAEILVPGEGYSYYLQKAEGLFSYLFEVDEVGELAFYVPAPNPPVSDFPDNSQEFIDLLLNFDPDLNFDEFYPGDKAFMSGWADATILNIPTTRSTIDLDGDAGTLNILSELPSGSWLSYLIGQASIEFEIAPGEEIDGFDQFWGTYKNVFNNPDEASESIKQLAEDVLDGSANNAENVVNYLRMLPKISANLAGRDLIIPNPISFTNRIATVREASFEAYSPYYHRGSKKNTTPIGLARYLGGIAFKGDLEVGSGLLSVPDIEFAVTPNATDPLAFPTIASSFELSSFDTSNLVEANTPNVTFKGDFYLASDEGRISIAAVAPYLSIPLFGRLLPLQSDEDGLITTRIASSLDFASSDWADLNLSVDAGRIQGPFFAEGLYLHLHGENDTDPFSFDDDGPWTASAHFEGEGGFVLGPNSNTPWLEIDPIDDNWKEIASIAASDTGLTISNLPIGARISFTNQFPATELRGKEVAIGSSGTISLSLQGEDFNLIASIDNPLPFASHFDIQSGFDLEVSNDRIFINGSLDEIALSELASIKPASGDSIGFSFELFPGEGGTFSIQPAKLELWTFGLHQALNIDGGAPDEPFTFSGYEAWNARVTLDALTLDPDGPFNAFNPIVTISPTGGKGALIDGTINGNGFDQPEFTIARQGNVDVTWFPGQGRRQAQFINVAPGNIVFGLDSERFELQVEAPEGMFDFANLPDLELPGSVTITKDGVVATLGSIAAVSFPTNANPPLLSIDRGKGGTFTLDSDGINISYDPPGVEVLGVDVLPAEIDNVSIILGGAQDVHKIEFTTSDDIGFLGTDLIELKAGTHKFSTRLDFDELPSLAAELDARLNIRHPNPNNPLQIVTTPIDIDLDFDSSGEMDPITLRSELPSIDYGWLQINNSAVPTGRGTITIDFPRTNSSGAFSLSAAGWDFNILGAQFNNLGMSISTTGEITATAGSSTTEFDIGEAIGQMLVNLKAALPFKWNLQTGEIGISIPEGAELRLPWTQFFDGSFADGIPLPAIPEIGADGSFNITFIHNGFDLNGTRIGNVRAYLSRENASSPIVFEIPDDQFSSNPLLEDLRFNLRVDTDGNFASNIEGALSVELETGFFLTNALMDSFDNLDGTNDNKIRFASVDLDITLAAILEFTGTVKLLDNTFSLKLSRQQSCVDFQFGPLDPPSSCFTLPNLNPAP</sequence>
<evidence type="ECO:0000313" key="3">
    <source>
        <dbReference type="Proteomes" id="UP000617628"/>
    </source>
</evidence>